<organism evidence="4 5">
    <name type="scientific">Halomarina rubra</name>
    <dbReference type="NCBI Taxonomy" id="2071873"/>
    <lineage>
        <taxon>Archaea</taxon>
        <taxon>Methanobacteriati</taxon>
        <taxon>Methanobacteriota</taxon>
        <taxon>Stenosarchaea group</taxon>
        <taxon>Halobacteria</taxon>
        <taxon>Halobacteriales</taxon>
        <taxon>Natronomonadaceae</taxon>
        <taxon>Halomarina</taxon>
    </lineage>
</organism>
<dbReference type="Gene3D" id="2.30.120.10">
    <property type="match status" value="1"/>
</dbReference>
<accession>A0ABD6B059</accession>
<dbReference type="Pfam" id="PF01804">
    <property type="entry name" value="Penicil_amidase"/>
    <property type="match status" value="1"/>
</dbReference>
<dbReference type="InterPro" id="IPR014395">
    <property type="entry name" value="Pen/GL7ACA/AHL_acylase"/>
</dbReference>
<dbReference type="EMBL" id="JBHUDC010000008">
    <property type="protein sequence ID" value="MFD1515441.1"/>
    <property type="molecule type" value="Genomic_DNA"/>
</dbReference>
<dbReference type="CDD" id="cd03747">
    <property type="entry name" value="Ntn_PGA_like"/>
    <property type="match status" value="1"/>
</dbReference>
<dbReference type="AlphaFoldDB" id="A0ABD6B059"/>
<dbReference type="PANTHER" id="PTHR34218:SF4">
    <property type="entry name" value="ACYL-HOMOSERINE LACTONE ACYLASE QUIP"/>
    <property type="match status" value="1"/>
</dbReference>
<dbReference type="Proteomes" id="UP001597187">
    <property type="component" value="Unassembled WGS sequence"/>
</dbReference>
<dbReference type="PANTHER" id="PTHR34218">
    <property type="entry name" value="PEPTIDASE S45 PENICILLIN AMIDASE"/>
    <property type="match status" value="1"/>
</dbReference>
<comment type="similarity">
    <text evidence="1">Belongs to the peptidase S45 family.</text>
</comment>
<evidence type="ECO:0000256" key="1">
    <source>
        <dbReference type="ARBA" id="ARBA00006586"/>
    </source>
</evidence>
<evidence type="ECO:0000313" key="4">
    <source>
        <dbReference type="EMBL" id="MFD1515441.1"/>
    </source>
</evidence>
<dbReference type="InterPro" id="IPR029055">
    <property type="entry name" value="Ntn_hydrolases_N"/>
</dbReference>
<protein>
    <submittedName>
        <fullName evidence="4">Penicillin acylase family protein</fullName>
    </submittedName>
</protein>
<dbReference type="Gene3D" id="1.10.439.10">
    <property type="entry name" value="Penicillin Amidohydrolase, domain 1"/>
    <property type="match status" value="1"/>
</dbReference>
<name>A0ABD6B059_9EURY</name>
<evidence type="ECO:0000256" key="3">
    <source>
        <dbReference type="ARBA" id="ARBA00023145"/>
    </source>
</evidence>
<sequence>MSRNPMQVAAAVVAAVLLVVAGVLGGSYLSLAAPFSGGAWTGVADGGDGVGSSVSGALNGETTVENPHGEATVAYDEAGVPHIEAENEAALYYAIGYVQARDRLWEMDLQRRLMGGTLAAAVGEQAVESDRFHREMDFQGAAEASWQALEDTEYGPLVEAYTAGVNRYVETEPLPVEFRLNDYEPEPWTPEATLLIDKQISWSLSGDFRDLERGVLDSTLAAEQVDQLYPDQLDHDSPVLRTEWNGSSANATARSDLADYDALYESLRDFQREPGIGSNNWVVSGNQTASGQPLLANDPHLTLTVPPVWYEMRLTLTGEDGYDVRGVTFPGVPSVIIGQNRNVAWGVTNVGADVTDLYTYDTPSNDTYVYDGEERAFETERQTIAVKDGEDVDITVRKTVHGPYLERETPNGSVAVAVAWTGLTGTKEAIAIRGFNAAETVEDVEEAARDFDSPTQNLVAADSEGGTLFRATGKYPYRYIDGERVRGDRVFDGSAGEGEWRGFTPFGQSTWEGFVPYEQVPHVLNADYVATANQRTADEPGFYLSESSRYADPYRGARIYELLDERAASGEPMDRAFMQTMQRDVYSKAAEGFVPGVLASREAMDEDTRDWADLLESWDYNMTADSEAALAFALFRQEVRNATFHDEFAAEGLDEGYYPHLYVTQTLPADSEWFDDVRTTERETRADAYATAMKRAKARADENGWETYGDYNQLDLDHPFPVGYLDYPERAMDGSPFTVSNFRVEGSMQAGSSWRMISTFGDQPSLGVIPGGQSGNPFSPHYHDQLDTWAEGEYKPMAFDSPGDVDIRFTAADADSEDSDE</sequence>
<evidence type="ECO:0000313" key="5">
    <source>
        <dbReference type="Proteomes" id="UP001597187"/>
    </source>
</evidence>
<comment type="caution">
    <text evidence="4">The sequence shown here is derived from an EMBL/GenBank/DDBJ whole genome shotgun (WGS) entry which is preliminary data.</text>
</comment>
<reference evidence="4 5" key="1">
    <citation type="journal article" date="2019" name="Int. J. Syst. Evol. Microbiol.">
        <title>The Global Catalogue of Microorganisms (GCM) 10K type strain sequencing project: providing services to taxonomists for standard genome sequencing and annotation.</title>
        <authorList>
            <consortium name="The Broad Institute Genomics Platform"/>
            <consortium name="The Broad Institute Genome Sequencing Center for Infectious Disease"/>
            <person name="Wu L."/>
            <person name="Ma J."/>
        </authorList>
    </citation>
    <scope>NUCLEOTIDE SEQUENCE [LARGE SCALE GENOMIC DNA]</scope>
    <source>
        <strain evidence="4 5">CGMCC 1.12563</strain>
    </source>
</reference>
<keyword evidence="3" id="KW-0865">Zymogen</keyword>
<dbReference type="Gene3D" id="1.10.1400.10">
    <property type="match status" value="1"/>
</dbReference>
<dbReference type="InterPro" id="IPR002692">
    <property type="entry name" value="S45"/>
</dbReference>
<keyword evidence="5" id="KW-1185">Reference proteome</keyword>
<gene>
    <name evidence="4" type="ORF">ACFSBT_19345</name>
</gene>
<dbReference type="Gene3D" id="3.60.20.10">
    <property type="entry name" value="Glutamine Phosphoribosylpyrophosphate, subunit 1, domain 1"/>
    <property type="match status" value="1"/>
</dbReference>
<dbReference type="InterPro" id="IPR043147">
    <property type="entry name" value="Penicillin_amidase_A-knob"/>
</dbReference>
<keyword evidence="2" id="KW-0378">Hydrolase</keyword>
<dbReference type="SUPFAM" id="SSF56235">
    <property type="entry name" value="N-terminal nucleophile aminohydrolases (Ntn hydrolases)"/>
    <property type="match status" value="1"/>
</dbReference>
<proteinExistence type="inferred from homology"/>
<evidence type="ECO:0000256" key="2">
    <source>
        <dbReference type="ARBA" id="ARBA00022801"/>
    </source>
</evidence>
<dbReference type="InterPro" id="IPR043146">
    <property type="entry name" value="Penicillin_amidase_N_B-knob"/>
</dbReference>
<dbReference type="InterPro" id="IPR023343">
    <property type="entry name" value="Penicillin_amidase_dom1"/>
</dbReference>
<dbReference type="RefSeq" id="WP_250875356.1">
    <property type="nucleotide sequence ID" value="NZ_JALXFV010000008.1"/>
</dbReference>
<dbReference type="PIRSF" id="PIRSF001227">
    <property type="entry name" value="Pen_acylase"/>
    <property type="match status" value="1"/>
</dbReference>
<dbReference type="GO" id="GO:0016787">
    <property type="term" value="F:hydrolase activity"/>
    <property type="evidence" value="ECO:0007669"/>
    <property type="project" value="UniProtKB-KW"/>
</dbReference>